<keyword evidence="9" id="KW-0457">Lysine biosynthesis</keyword>
<dbReference type="Gene3D" id="3.40.630.10">
    <property type="entry name" value="Zn peptidases"/>
    <property type="match status" value="2"/>
</dbReference>
<keyword evidence="6" id="KW-0378">Hydrolase</keyword>
<dbReference type="NCBIfam" id="TIGR01910">
    <property type="entry name" value="DapE-ArgE"/>
    <property type="match status" value="1"/>
</dbReference>
<name>A0A1C4A8Q7_9LACO</name>
<dbReference type="STRING" id="1505725.GA0061074_10472"/>
<organism evidence="12 13">
    <name type="scientific">Weissella bombi</name>
    <dbReference type="NCBI Taxonomy" id="1505725"/>
    <lineage>
        <taxon>Bacteria</taxon>
        <taxon>Bacillati</taxon>
        <taxon>Bacillota</taxon>
        <taxon>Bacilli</taxon>
        <taxon>Lactobacillales</taxon>
        <taxon>Lactobacillaceae</taxon>
        <taxon>Weissella</taxon>
    </lineage>
</organism>
<dbReference type="GO" id="GO:0046872">
    <property type="term" value="F:metal ion binding"/>
    <property type="evidence" value="ECO:0007669"/>
    <property type="project" value="UniProtKB-KW"/>
</dbReference>
<evidence type="ECO:0000256" key="3">
    <source>
        <dbReference type="ARBA" id="ARBA00006247"/>
    </source>
</evidence>
<dbReference type="InterPro" id="IPR010182">
    <property type="entry name" value="ArgE/DapE"/>
</dbReference>
<keyword evidence="4" id="KW-0028">Amino-acid biosynthesis</keyword>
<sequence length="383" mass="41979">MEKAEKIKILQDLVNINTVNGNEIEVAKYLQQLLSDHGIQANIDEFGDNRANLQAEIGNQNVDTKTLVFSGHQDTVSIDDESAWEHSPFEAYIDGDKLYGRGAADMKSGLAAETIALIELYENSDVELNGTLRLIVTAGEEYGAQGAYRLNEQHAIDDADALVIGEATDGQVIYAHSGSFNYRIKSSGKAAHSSTPERGVNAIQGLVNYINLEKDLFSDAPEDPYLGKVQHSITVIRGGEQVNTIPAQAELEGNIRPTESFNNAKVILRIQETIEQLNDLYDAKLELEIIHNFEAVETQKDNDFIQTVQKSAQAAFDDRQVGLTIMNGATDASVFVKNNVGLPTVILGPDGDTVTHQLNEYTTISSYLNLIDAYQGIACNFLK</sequence>
<dbReference type="SUPFAM" id="SSF55031">
    <property type="entry name" value="Bacterial exopeptidase dimerisation domain"/>
    <property type="match status" value="1"/>
</dbReference>
<gene>
    <name evidence="12" type="ORF">GA0061074_10472</name>
</gene>
<evidence type="ECO:0000256" key="10">
    <source>
        <dbReference type="ARBA" id="ARBA00023285"/>
    </source>
</evidence>
<keyword evidence="10" id="KW-0170">Cobalt</keyword>
<dbReference type="RefSeq" id="WP_092462161.1">
    <property type="nucleotide sequence ID" value="NZ_BJEE01000001.1"/>
</dbReference>
<dbReference type="GO" id="GO:0009085">
    <property type="term" value="P:lysine biosynthetic process"/>
    <property type="evidence" value="ECO:0007669"/>
    <property type="project" value="UniProtKB-KW"/>
</dbReference>
<evidence type="ECO:0000256" key="7">
    <source>
        <dbReference type="ARBA" id="ARBA00022833"/>
    </source>
</evidence>
<evidence type="ECO:0000256" key="5">
    <source>
        <dbReference type="ARBA" id="ARBA00022723"/>
    </source>
</evidence>
<dbReference type="GO" id="GO:0016787">
    <property type="term" value="F:hydrolase activity"/>
    <property type="evidence" value="ECO:0007669"/>
    <property type="project" value="UniProtKB-KW"/>
</dbReference>
<dbReference type="InterPro" id="IPR011650">
    <property type="entry name" value="Peptidase_M20_dimer"/>
</dbReference>
<evidence type="ECO:0000256" key="9">
    <source>
        <dbReference type="ARBA" id="ARBA00023154"/>
    </source>
</evidence>
<dbReference type="InterPro" id="IPR036264">
    <property type="entry name" value="Bact_exopeptidase_dim_dom"/>
</dbReference>
<keyword evidence="8" id="KW-0220">Diaminopimelate biosynthesis</keyword>
<keyword evidence="13" id="KW-1185">Reference proteome</keyword>
<dbReference type="PANTHER" id="PTHR43808">
    <property type="entry name" value="ACETYLORNITHINE DEACETYLASE"/>
    <property type="match status" value="1"/>
</dbReference>
<dbReference type="OrthoDB" id="9792335at2"/>
<comment type="similarity">
    <text evidence="3">Belongs to the peptidase M20A family.</text>
</comment>
<reference evidence="13" key="1">
    <citation type="submission" date="2016-08" db="EMBL/GenBank/DDBJ databases">
        <authorList>
            <person name="Varghese N."/>
            <person name="Submissions Spin"/>
        </authorList>
    </citation>
    <scope>NUCLEOTIDE SEQUENCE [LARGE SCALE GENOMIC DNA]</scope>
    <source>
        <strain evidence="13">R-53094</strain>
    </source>
</reference>
<evidence type="ECO:0000259" key="11">
    <source>
        <dbReference type="Pfam" id="PF07687"/>
    </source>
</evidence>
<proteinExistence type="inferred from homology"/>
<feature type="domain" description="Peptidase M20 dimerisation" evidence="11">
    <location>
        <begin position="174"/>
        <end position="278"/>
    </location>
</feature>
<comment type="cofactor">
    <cofactor evidence="1">
        <name>Co(2+)</name>
        <dbReference type="ChEBI" id="CHEBI:48828"/>
    </cofactor>
</comment>
<comment type="cofactor">
    <cofactor evidence="2">
        <name>Zn(2+)</name>
        <dbReference type="ChEBI" id="CHEBI:29105"/>
    </cofactor>
</comment>
<keyword evidence="7" id="KW-0862">Zinc</keyword>
<dbReference type="NCBIfam" id="NF006365">
    <property type="entry name" value="PRK08588.1"/>
    <property type="match status" value="1"/>
</dbReference>
<evidence type="ECO:0000313" key="13">
    <source>
        <dbReference type="Proteomes" id="UP000199268"/>
    </source>
</evidence>
<accession>A0A1C4A8Q7</accession>
<evidence type="ECO:0000313" key="12">
    <source>
        <dbReference type="EMBL" id="SCB90881.1"/>
    </source>
</evidence>
<evidence type="ECO:0000256" key="8">
    <source>
        <dbReference type="ARBA" id="ARBA00022915"/>
    </source>
</evidence>
<dbReference type="EMBL" id="FMAO01000004">
    <property type="protein sequence ID" value="SCB90881.1"/>
    <property type="molecule type" value="Genomic_DNA"/>
</dbReference>
<dbReference type="AlphaFoldDB" id="A0A1C4A8Q7"/>
<evidence type="ECO:0000256" key="4">
    <source>
        <dbReference type="ARBA" id="ARBA00022605"/>
    </source>
</evidence>
<dbReference type="InterPro" id="IPR002933">
    <property type="entry name" value="Peptidase_M20"/>
</dbReference>
<protein>
    <submittedName>
        <fullName evidence="12">Succinyl-diaminopimelate desuccinylase</fullName>
    </submittedName>
</protein>
<dbReference type="Pfam" id="PF01546">
    <property type="entry name" value="Peptidase_M20"/>
    <property type="match status" value="1"/>
</dbReference>
<evidence type="ECO:0000256" key="2">
    <source>
        <dbReference type="ARBA" id="ARBA00001947"/>
    </source>
</evidence>
<dbReference type="PANTHER" id="PTHR43808:SF8">
    <property type="entry name" value="PEPTIDASE M20 DIMERISATION DOMAIN-CONTAINING PROTEIN"/>
    <property type="match status" value="1"/>
</dbReference>
<evidence type="ECO:0000256" key="6">
    <source>
        <dbReference type="ARBA" id="ARBA00022801"/>
    </source>
</evidence>
<dbReference type="Proteomes" id="UP000199268">
    <property type="component" value="Unassembled WGS sequence"/>
</dbReference>
<dbReference type="Gene3D" id="3.30.70.360">
    <property type="match status" value="1"/>
</dbReference>
<keyword evidence="5" id="KW-0479">Metal-binding</keyword>
<dbReference type="GO" id="GO:0019877">
    <property type="term" value="P:diaminopimelate biosynthetic process"/>
    <property type="evidence" value="ECO:0007669"/>
    <property type="project" value="UniProtKB-KW"/>
</dbReference>
<dbReference type="Pfam" id="PF07687">
    <property type="entry name" value="M20_dimer"/>
    <property type="match status" value="1"/>
</dbReference>
<dbReference type="SUPFAM" id="SSF53187">
    <property type="entry name" value="Zn-dependent exopeptidases"/>
    <property type="match status" value="1"/>
</dbReference>
<evidence type="ECO:0000256" key="1">
    <source>
        <dbReference type="ARBA" id="ARBA00001941"/>
    </source>
</evidence>
<dbReference type="InterPro" id="IPR050072">
    <property type="entry name" value="Peptidase_M20A"/>
</dbReference>
<dbReference type="CDD" id="cd08659">
    <property type="entry name" value="M20_ArgE_DapE-like"/>
    <property type="match status" value="1"/>
</dbReference>